<dbReference type="Proteomes" id="UP000814140">
    <property type="component" value="Unassembled WGS sequence"/>
</dbReference>
<reference evidence="1" key="1">
    <citation type="submission" date="2021-03" db="EMBL/GenBank/DDBJ databases">
        <authorList>
            <consortium name="DOE Joint Genome Institute"/>
            <person name="Ahrendt S."/>
            <person name="Looney B.P."/>
            <person name="Miyauchi S."/>
            <person name="Morin E."/>
            <person name="Drula E."/>
            <person name="Courty P.E."/>
            <person name="Chicoki N."/>
            <person name="Fauchery L."/>
            <person name="Kohler A."/>
            <person name="Kuo A."/>
            <person name="Labutti K."/>
            <person name="Pangilinan J."/>
            <person name="Lipzen A."/>
            <person name="Riley R."/>
            <person name="Andreopoulos W."/>
            <person name="He G."/>
            <person name="Johnson J."/>
            <person name="Barry K.W."/>
            <person name="Grigoriev I.V."/>
            <person name="Nagy L."/>
            <person name="Hibbett D."/>
            <person name="Henrissat B."/>
            <person name="Matheny P.B."/>
            <person name="Labbe J."/>
            <person name="Martin F."/>
        </authorList>
    </citation>
    <scope>NUCLEOTIDE SEQUENCE</scope>
    <source>
        <strain evidence="1">HHB10654</strain>
    </source>
</reference>
<evidence type="ECO:0000313" key="2">
    <source>
        <dbReference type="Proteomes" id="UP000814140"/>
    </source>
</evidence>
<protein>
    <submittedName>
        <fullName evidence="1">Erg28-domain-containing protein</fullName>
    </submittedName>
</protein>
<gene>
    <name evidence="1" type="ORF">BV25DRAFT_1829441</name>
</gene>
<sequence length="142" mass="16006">MPFDLGTIFSLPGPAGGLLPYWQFLIASVALLNGLQNIRSPDLCQRLYSVKSEAEVTPLQARAFGTWTMTSAVARFYAAYNITDRAVYHMTVWTYIIALLHFTSEIAIFRTAKLEMSSVMPFLVAGTSIIWMIMQYNFYLST</sequence>
<comment type="caution">
    <text evidence="1">The sequence shown here is derived from an EMBL/GenBank/DDBJ whole genome shotgun (WGS) entry which is preliminary data.</text>
</comment>
<organism evidence="1 2">
    <name type="scientific">Artomyces pyxidatus</name>
    <dbReference type="NCBI Taxonomy" id="48021"/>
    <lineage>
        <taxon>Eukaryota</taxon>
        <taxon>Fungi</taxon>
        <taxon>Dikarya</taxon>
        <taxon>Basidiomycota</taxon>
        <taxon>Agaricomycotina</taxon>
        <taxon>Agaricomycetes</taxon>
        <taxon>Russulales</taxon>
        <taxon>Auriscalpiaceae</taxon>
        <taxon>Artomyces</taxon>
    </lineage>
</organism>
<keyword evidence="2" id="KW-1185">Reference proteome</keyword>
<accession>A0ACB8STS6</accession>
<name>A0ACB8STS6_9AGAM</name>
<evidence type="ECO:0000313" key="1">
    <source>
        <dbReference type="EMBL" id="KAI0059121.1"/>
    </source>
</evidence>
<reference evidence="1" key="2">
    <citation type="journal article" date="2022" name="New Phytol.">
        <title>Evolutionary transition to the ectomycorrhizal habit in the genomes of a hyperdiverse lineage of mushroom-forming fungi.</title>
        <authorList>
            <person name="Looney B."/>
            <person name="Miyauchi S."/>
            <person name="Morin E."/>
            <person name="Drula E."/>
            <person name="Courty P.E."/>
            <person name="Kohler A."/>
            <person name="Kuo A."/>
            <person name="LaButti K."/>
            <person name="Pangilinan J."/>
            <person name="Lipzen A."/>
            <person name="Riley R."/>
            <person name="Andreopoulos W."/>
            <person name="He G."/>
            <person name="Johnson J."/>
            <person name="Nolan M."/>
            <person name="Tritt A."/>
            <person name="Barry K.W."/>
            <person name="Grigoriev I.V."/>
            <person name="Nagy L.G."/>
            <person name="Hibbett D."/>
            <person name="Henrissat B."/>
            <person name="Matheny P.B."/>
            <person name="Labbe J."/>
            <person name="Martin F.M."/>
        </authorList>
    </citation>
    <scope>NUCLEOTIDE SEQUENCE</scope>
    <source>
        <strain evidence="1">HHB10654</strain>
    </source>
</reference>
<dbReference type="EMBL" id="MU277229">
    <property type="protein sequence ID" value="KAI0059121.1"/>
    <property type="molecule type" value="Genomic_DNA"/>
</dbReference>
<proteinExistence type="predicted"/>